<reference evidence="1" key="1">
    <citation type="journal article" name="BMC Genomics">
        <title>Long-read sequencing and de novo genome assembly of marine medaka (Oryzias melastigma).</title>
        <authorList>
            <person name="Liang P."/>
            <person name="Saqib H.S.A."/>
            <person name="Ni X."/>
            <person name="Shen Y."/>
        </authorList>
    </citation>
    <scope>NUCLEOTIDE SEQUENCE</scope>
    <source>
        <strain evidence="1">Bigg-433</strain>
    </source>
</reference>
<sequence length="124" mass="14131">VNVHRRRDIIIRCLVEYLGETGEELIKDYQGVGQEAAKEDFSNHLMKIAVIHPSVARDNEDVHVSFIVEGTEVLEDCKTVTNACLLLMGVIYAVNLSYPVKLKYTFEVFQKLFLELDNLKMSAK</sequence>
<organism evidence="1 2">
    <name type="scientific">Oryzias melastigma</name>
    <name type="common">Marine medaka</name>
    <dbReference type="NCBI Taxonomy" id="30732"/>
    <lineage>
        <taxon>Eukaryota</taxon>
        <taxon>Metazoa</taxon>
        <taxon>Chordata</taxon>
        <taxon>Craniata</taxon>
        <taxon>Vertebrata</taxon>
        <taxon>Euteleostomi</taxon>
        <taxon>Actinopterygii</taxon>
        <taxon>Neopterygii</taxon>
        <taxon>Teleostei</taxon>
        <taxon>Neoteleostei</taxon>
        <taxon>Acanthomorphata</taxon>
        <taxon>Ovalentaria</taxon>
        <taxon>Atherinomorphae</taxon>
        <taxon>Beloniformes</taxon>
        <taxon>Adrianichthyidae</taxon>
        <taxon>Oryziinae</taxon>
        <taxon>Oryzias</taxon>
    </lineage>
</organism>
<feature type="non-terminal residue" evidence="1">
    <location>
        <position position="124"/>
    </location>
</feature>
<dbReference type="EMBL" id="WKFB01000811">
    <property type="protein sequence ID" value="KAF6717744.1"/>
    <property type="molecule type" value="Genomic_DNA"/>
</dbReference>
<gene>
    <name evidence="1" type="ORF">FQA47_025359</name>
</gene>
<name>A0A834BY85_ORYME</name>
<dbReference type="PANTHER" id="PTHR31025:SF31">
    <property type="entry name" value="SI:CH211-166E11.5"/>
    <property type="match status" value="1"/>
</dbReference>
<dbReference type="PANTHER" id="PTHR31025">
    <property type="entry name" value="SI:CH211-196P9.1-RELATED"/>
    <property type="match status" value="1"/>
</dbReference>
<accession>A0A834BY85</accession>
<dbReference type="AlphaFoldDB" id="A0A834BY85"/>
<dbReference type="Proteomes" id="UP000646548">
    <property type="component" value="Unassembled WGS sequence"/>
</dbReference>
<proteinExistence type="predicted"/>
<evidence type="ECO:0000313" key="2">
    <source>
        <dbReference type="Proteomes" id="UP000646548"/>
    </source>
</evidence>
<comment type="caution">
    <text evidence="1">The sequence shown here is derived from an EMBL/GenBank/DDBJ whole genome shotgun (WGS) entry which is preliminary data.</text>
</comment>
<evidence type="ECO:0000313" key="1">
    <source>
        <dbReference type="EMBL" id="KAF6717744.1"/>
    </source>
</evidence>
<feature type="non-terminal residue" evidence="1">
    <location>
        <position position="1"/>
    </location>
</feature>
<protein>
    <submittedName>
        <fullName evidence="1">Uncharacterized protein</fullName>
    </submittedName>
</protein>